<keyword evidence="3" id="KW-1185">Reference proteome</keyword>
<dbReference type="GO" id="GO:0031146">
    <property type="term" value="P:SCF-dependent proteasomal ubiquitin-dependent protein catabolic process"/>
    <property type="evidence" value="ECO:0007669"/>
    <property type="project" value="TreeGrafter"/>
</dbReference>
<dbReference type="Gene3D" id="3.80.10.10">
    <property type="entry name" value="Ribonuclease Inhibitor"/>
    <property type="match status" value="2"/>
</dbReference>
<proteinExistence type="predicted"/>
<evidence type="ECO:0000313" key="3">
    <source>
        <dbReference type="Proteomes" id="UP000027195"/>
    </source>
</evidence>
<dbReference type="InParanoid" id="A0A067MMP7"/>
<organism evidence="2 3">
    <name type="scientific">Botryobasidium botryosum (strain FD-172 SS1)</name>
    <dbReference type="NCBI Taxonomy" id="930990"/>
    <lineage>
        <taxon>Eukaryota</taxon>
        <taxon>Fungi</taxon>
        <taxon>Dikarya</taxon>
        <taxon>Basidiomycota</taxon>
        <taxon>Agaricomycotina</taxon>
        <taxon>Agaricomycetes</taxon>
        <taxon>Cantharellales</taxon>
        <taxon>Botryobasidiaceae</taxon>
        <taxon>Botryobasidium</taxon>
    </lineage>
</organism>
<sequence>MPSYSFIQTRLPPDILFEIFGISQSSDKTDLSCLAHVCQSWRSVIHEHPSFWSTIRLNLRKRDQAAKAALWLDRAGDRLLTIKIKDTILYDGRKRDKRISEASLVHLGIILRASMDRWTSFVVKTSPSKANIIVRLCSGFTPKLTSIRIILDSDAAGPLFVPFSLPSDHGMSRIAVVTAGCVPSFWSLGQNVTDLNLSCPSASIRDMFDLLRACPNLVRCVLSVGDPDPEYWPSNVQLQHLLELKILRSSDVNQVLSALQALQLRDLSVHHFRWDEAASEALWSFSQGCAHLKNISLLDESWGDEGIEIEWTETSITLGSVAHLTVHGGLAASSLLRTTSFPSLENLDLQNIPFGILHNHASLPTDLKEISLFHIIDIPNVHAPTLLLPSVTTLRIKGTLEVLDFLITPRLESLALLCDDEFEERQLYSSPRQFIERQQFTLRALSFTDWDVSDEEMAWYLRNIPSLKELGLTDCSVSDATLGTLVVSTPTSPDVEQGISASTDVACLLPELTAITLVNNPHITSQAVIEFLKSRDGTRTSNITRSPPRVKAEIDIDHISNGKVTWAEYRTIQSYGGVFLDMPRALRGTRE</sequence>
<gene>
    <name evidence="2" type="ORF">BOTBODRAFT_31086</name>
</gene>
<dbReference type="OrthoDB" id="3249706at2759"/>
<dbReference type="EMBL" id="KL198029">
    <property type="protein sequence ID" value="KDQ16000.1"/>
    <property type="molecule type" value="Genomic_DNA"/>
</dbReference>
<evidence type="ECO:0000313" key="2">
    <source>
        <dbReference type="EMBL" id="KDQ16000.1"/>
    </source>
</evidence>
<dbReference type="Pfam" id="PF12937">
    <property type="entry name" value="F-box-like"/>
    <property type="match status" value="1"/>
</dbReference>
<reference evidence="3" key="1">
    <citation type="journal article" date="2014" name="Proc. Natl. Acad. Sci. U.S.A.">
        <title>Extensive sampling of basidiomycete genomes demonstrates inadequacy of the white-rot/brown-rot paradigm for wood decay fungi.</title>
        <authorList>
            <person name="Riley R."/>
            <person name="Salamov A.A."/>
            <person name="Brown D.W."/>
            <person name="Nagy L.G."/>
            <person name="Floudas D."/>
            <person name="Held B.W."/>
            <person name="Levasseur A."/>
            <person name="Lombard V."/>
            <person name="Morin E."/>
            <person name="Otillar R."/>
            <person name="Lindquist E.A."/>
            <person name="Sun H."/>
            <person name="LaButti K.M."/>
            <person name="Schmutz J."/>
            <person name="Jabbour D."/>
            <person name="Luo H."/>
            <person name="Baker S.E."/>
            <person name="Pisabarro A.G."/>
            <person name="Walton J.D."/>
            <person name="Blanchette R.A."/>
            <person name="Henrissat B."/>
            <person name="Martin F."/>
            <person name="Cullen D."/>
            <person name="Hibbett D.S."/>
            <person name="Grigoriev I.V."/>
        </authorList>
    </citation>
    <scope>NUCLEOTIDE SEQUENCE [LARGE SCALE GENOMIC DNA]</scope>
    <source>
        <strain evidence="3">FD-172 SS1</strain>
    </source>
</reference>
<protein>
    <recommendedName>
        <fullName evidence="1">F-box domain-containing protein</fullName>
    </recommendedName>
</protein>
<dbReference type="AlphaFoldDB" id="A0A067MMP7"/>
<feature type="domain" description="F-box" evidence="1">
    <location>
        <begin position="5"/>
        <end position="55"/>
    </location>
</feature>
<dbReference type="SUPFAM" id="SSF52047">
    <property type="entry name" value="RNI-like"/>
    <property type="match status" value="1"/>
</dbReference>
<dbReference type="PANTHER" id="PTHR13318">
    <property type="entry name" value="PARTNER OF PAIRED, ISOFORM B-RELATED"/>
    <property type="match status" value="1"/>
</dbReference>
<dbReference type="Proteomes" id="UP000027195">
    <property type="component" value="Unassembled WGS sequence"/>
</dbReference>
<name>A0A067MMP7_BOTB1</name>
<evidence type="ECO:0000259" key="1">
    <source>
        <dbReference type="PROSITE" id="PS50181"/>
    </source>
</evidence>
<dbReference type="InterPro" id="IPR036047">
    <property type="entry name" value="F-box-like_dom_sf"/>
</dbReference>
<dbReference type="HOGENOM" id="CLU_019609_0_0_1"/>
<dbReference type="SUPFAM" id="SSF81383">
    <property type="entry name" value="F-box domain"/>
    <property type="match status" value="1"/>
</dbReference>
<dbReference type="PANTHER" id="PTHR13318:SF95">
    <property type="entry name" value="F-BOX PROTEIN YLR352W"/>
    <property type="match status" value="1"/>
</dbReference>
<dbReference type="GO" id="GO:0019005">
    <property type="term" value="C:SCF ubiquitin ligase complex"/>
    <property type="evidence" value="ECO:0007669"/>
    <property type="project" value="TreeGrafter"/>
</dbReference>
<dbReference type="PROSITE" id="PS50181">
    <property type="entry name" value="FBOX"/>
    <property type="match status" value="1"/>
</dbReference>
<accession>A0A067MMP7</accession>
<dbReference type="Gene3D" id="1.20.1280.50">
    <property type="match status" value="1"/>
</dbReference>
<dbReference type="InterPro" id="IPR032675">
    <property type="entry name" value="LRR_dom_sf"/>
</dbReference>
<dbReference type="InterPro" id="IPR001810">
    <property type="entry name" value="F-box_dom"/>
</dbReference>